<evidence type="ECO:0000313" key="1">
    <source>
        <dbReference type="EMBL" id="KAD6118904.1"/>
    </source>
</evidence>
<proteinExistence type="predicted"/>
<gene>
    <name evidence="1" type="ORF">E3N88_10175</name>
</gene>
<sequence length="123" mass="14098">MAEALIVGKNLPEITMVVEWFCAAKREHEPDENVYIRLGQEKGVVILLCAASTHARNRVNSSPLFELHLPHTRHFLRVFWAFQDVYFDPCAIAFQMLSQPASSCNLRLSDHLSTFLFSLYMLS</sequence>
<name>A0A5N6PBN8_9ASTR</name>
<dbReference type="EMBL" id="SZYD01000005">
    <property type="protein sequence ID" value="KAD6118904.1"/>
    <property type="molecule type" value="Genomic_DNA"/>
</dbReference>
<organism evidence="1 2">
    <name type="scientific">Mikania micrantha</name>
    <name type="common">bitter vine</name>
    <dbReference type="NCBI Taxonomy" id="192012"/>
    <lineage>
        <taxon>Eukaryota</taxon>
        <taxon>Viridiplantae</taxon>
        <taxon>Streptophyta</taxon>
        <taxon>Embryophyta</taxon>
        <taxon>Tracheophyta</taxon>
        <taxon>Spermatophyta</taxon>
        <taxon>Magnoliopsida</taxon>
        <taxon>eudicotyledons</taxon>
        <taxon>Gunneridae</taxon>
        <taxon>Pentapetalae</taxon>
        <taxon>asterids</taxon>
        <taxon>campanulids</taxon>
        <taxon>Asterales</taxon>
        <taxon>Asteraceae</taxon>
        <taxon>Asteroideae</taxon>
        <taxon>Heliantheae alliance</taxon>
        <taxon>Eupatorieae</taxon>
        <taxon>Mikania</taxon>
    </lineage>
</organism>
<accession>A0A5N6PBN8</accession>
<comment type="caution">
    <text evidence="1">The sequence shown here is derived from an EMBL/GenBank/DDBJ whole genome shotgun (WGS) entry which is preliminary data.</text>
</comment>
<protein>
    <submittedName>
        <fullName evidence="1">Uncharacterized protein</fullName>
    </submittedName>
</protein>
<evidence type="ECO:0000313" key="2">
    <source>
        <dbReference type="Proteomes" id="UP000326396"/>
    </source>
</evidence>
<dbReference type="AlphaFoldDB" id="A0A5N6PBN8"/>
<reference evidence="1 2" key="1">
    <citation type="submission" date="2019-05" db="EMBL/GenBank/DDBJ databases">
        <title>Mikania micrantha, genome provides insights into the molecular mechanism of rapid growth.</title>
        <authorList>
            <person name="Liu B."/>
        </authorList>
    </citation>
    <scope>NUCLEOTIDE SEQUENCE [LARGE SCALE GENOMIC DNA]</scope>
    <source>
        <strain evidence="1">NLD-2019</strain>
        <tissue evidence="1">Leaf</tissue>
    </source>
</reference>
<dbReference type="Proteomes" id="UP000326396">
    <property type="component" value="Linkage Group LG13"/>
</dbReference>
<keyword evidence="2" id="KW-1185">Reference proteome</keyword>